<evidence type="ECO:0000259" key="5">
    <source>
        <dbReference type="SMART" id="SM00861"/>
    </source>
</evidence>
<accession>A0A1G9YJI3</accession>
<sequence>MAKATRDAYGEALAELGAVNNDIVVLDADLSASTKTNVFKKAFPDRHFNVGIAEQDLIGVAAGLAATGKIPFASSFAVFATGRAFEQIRNSVCYPRLNVKIAATHAGITVGEDGATHQANEDVAIMRSLPNMSVVVPADAAETKAIIKWAAAYDGPVYIRMGRSKVPDIFDDSYQYTFGKGIVLQDGVDVTLIAMGIMVAKAQEAAKQLEKEGISAAVVNMSTIKPIDAAMITAYAKKTGAVVTCEEHTIMGGLGSAVAEVLGECCPVPLTRVGMNDVFGESGTPDELLVKFGLTAEHIVQAAKAVIARK</sequence>
<organism evidence="6 7">
    <name type="scientific">Megasphaera paucivorans</name>
    <dbReference type="NCBI Taxonomy" id="349095"/>
    <lineage>
        <taxon>Bacteria</taxon>
        <taxon>Bacillati</taxon>
        <taxon>Bacillota</taxon>
        <taxon>Negativicutes</taxon>
        <taxon>Veillonellales</taxon>
        <taxon>Veillonellaceae</taxon>
        <taxon>Megasphaera</taxon>
    </lineage>
</organism>
<dbReference type="InterPro" id="IPR005475">
    <property type="entry name" value="Transketolase-like_Pyr-bd"/>
</dbReference>
<dbReference type="OrthoDB" id="8732661at2"/>
<dbReference type="STRING" id="349095.SAMN05660299_02080"/>
<dbReference type="AlphaFoldDB" id="A0A1G9YJI3"/>
<dbReference type="InterPro" id="IPR009014">
    <property type="entry name" value="Transketo_C/PFOR_II"/>
</dbReference>
<evidence type="ECO:0000313" key="7">
    <source>
        <dbReference type="Proteomes" id="UP000199309"/>
    </source>
</evidence>
<comment type="cofactor">
    <cofactor evidence="1">
        <name>thiamine diphosphate</name>
        <dbReference type="ChEBI" id="CHEBI:58937"/>
    </cofactor>
</comment>
<gene>
    <name evidence="6" type="ORF">SAMN05660299_02080</name>
</gene>
<dbReference type="CDD" id="cd07033">
    <property type="entry name" value="TPP_PYR_DXS_TK_like"/>
    <property type="match status" value="1"/>
</dbReference>
<feature type="domain" description="Transketolase-like pyrimidine-binding" evidence="5">
    <location>
        <begin position="3"/>
        <end position="168"/>
    </location>
</feature>
<dbReference type="GO" id="GO:0016740">
    <property type="term" value="F:transferase activity"/>
    <property type="evidence" value="ECO:0007669"/>
    <property type="project" value="UniProtKB-KW"/>
</dbReference>
<dbReference type="PROSITE" id="PS00802">
    <property type="entry name" value="TRANSKETOLASE_2"/>
    <property type="match status" value="1"/>
</dbReference>
<dbReference type="Gene3D" id="3.40.50.920">
    <property type="match status" value="1"/>
</dbReference>
<dbReference type="SUPFAM" id="SSF52518">
    <property type="entry name" value="Thiamin diphosphate-binding fold (THDP-binding)"/>
    <property type="match status" value="1"/>
</dbReference>
<dbReference type="Pfam" id="PF02779">
    <property type="entry name" value="Transket_pyr"/>
    <property type="match status" value="1"/>
</dbReference>
<dbReference type="FunFam" id="3.40.50.970:FF:000129">
    <property type="entry name" value="Transketolase"/>
    <property type="match status" value="1"/>
</dbReference>
<evidence type="ECO:0000256" key="3">
    <source>
        <dbReference type="ARBA" id="ARBA00022679"/>
    </source>
</evidence>
<proteinExistence type="inferred from homology"/>
<dbReference type="PANTHER" id="PTHR43825">
    <property type="entry name" value="PYRUVATE DEHYDROGENASE E1 COMPONENT"/>
    <property type="match status" value="1"/>
</dbReference>
<dbReference type="Pfam" id="PF02780">
    <property type="entry name" value="Transketolase_C"/>
    <property type="match status" value="1"/>
</dbReference>
<dbReference type="RefSeq" id="WP_091651521.1">
    <property type="nucleotide sequence ID" value="NZ_FNHQ01000023.1"/>
</dbReference>
<comment type="similarity">
    <text evidence="2">Belongs to the transketolase family.</text>
</comment>
<dbReference type="InterPro" id="IPR033248">
    <property type="entry name" value="Transketolase_C"/>
</dbReference>
<keyword evidence="4" id="KW-0786">Thiamine pyrophosphate</keyword>
<dbReference type="Gene3D" id="3.40.50.970">
    <property type="match status" value="1"/>
</dbReference>
<reference evidence="6 7" key="1">
    <citation type="submission" date="2016-10" db="EMBL/GenBank/DDBJ databases">
        <authorList>
            <person name="de Groot N.N."/>
        </authorList>
    </citation>
    <scope>NUCLEOTIDE SEQUENCE [LARGE SCALE GENOMIC DNA]</scope>
    <source>
        <strain evidence="6 7">DSM 16981</strain>
    </source>
</reference>
<dbReference type="PANTHER" id="PTHR43825:SF1">
    <property type="entry name" value="TRANSKETOLASE-LIKE PYRIMIDINE-BINDING DOMAIN-CONTAINING PROTEIN"/>
    <property type="match status" value="1"/>
</dbReference>
<evidence type="ECO:0000256" key="2">
    <source>
        <dbReference type="ARBA" id="ARBA00007131"/>
    </source>
</evidence>
<keyword evidence="3" id="KW-0808">Transferase</keyword>
<protein>
    <submittedName>
        <fullName evidence="6">Transketolase</fullName>
    </submittedName>
</protein>
<evidence type="ECO:0000256" key="1">
    <source>
        <dbReference type="ARBA" id="ARBA00001964"/>
    </source>
</evidence>
<evidence type="ECO:0000313" key="6">
    <source>
        <dbReference type="EMBL" id="SDN08651.1"/>
    </source>
</evidence>
<dbReference type="SUPFAM" id="SSF52922">
    <property type="entry name" value="TK C-terminal domain-like"/>
    <property type="match status" value="1"/>
</dbReference>
<keyword evidence="7" id="KW-1185">Reference proteome</keyword>
<dbReference type="InterPro" id="IPR051157">
    <property type="entry name" value="PDH/Transketolase"/>
</dbReference>
<dbReference type="Proteomes" id="UP000199309">
    <property type="component" value="Unassembled WGS sequence"/>
</dbReference>
<dbReference type="EMBL" id="FNHQ01000023">
    <property type="protein sequence ID" value="SDN08651.1"/>
    <property type="molecule type" value="Genomic_DNA"/>
</dbReference>
<dbReference type="SMART" id="SM00861">
    <property type="entry name" value="Transket_pyr"/>
    <property type="match status" value="1"/>
</dbReference>
<dbReference type="InterPro" id="IPR029061">
    <property type="entry name" value="THDP-binding"/>
</dbReference>
<dbReference type="InterPro" id="IPR020826">
    <property type="entry name" value="Transketolase_BS"/>
</dbReference>
<name>A0A1G9YJI3_9FIRM</name>
<evidence type="ECO:0000256" key="4">
    <source>
        <dbReference type="ARBA" id="ARBA00023052"/>
    </source>
</evidence>